<evidence type="ECO:0000256" key="1">
    <source>
        <dbReference type="ARBA" id="ARBA00004123"/>
    </source>
</evidence>
<dbReference type="PRINTS" id="PR00404">
    <property type="entry name" value="MADSDOMAIN"/>
</dbReference>
<dbReference type="GO" id="GO:0080092">
    <property type="term" value="P:regulation of pollen tube growth"/>
    <property type="evidence" value="ECO:0007669"/>
    <property type="project" value="UniProtKB-ARBA"/>
</dbReference>
<dbReference type="Proteomes" id="UP000826271">
    <property type="component" value="Unassembled WGS sequence"/>
</dbReference>
<dbReference type="SMART" id="SM00432">
    <property type="entry name" value="MADS"/>
    <property type="match status" value="1"/>
</dbReference>
<dbReference type="Gene3D" id="3.40.1810.10">
    <property type="entry name" value="Transcription factor, MADS-box"/>
    <property type="match status" value="1"/>
</dbReference>
<keyword evidence="4" id="KW-0804">Transcription</keyword>
<dbReference type="PROSITE" id="PS50066">
    <property type="entry name" value="MADS_BOX_2"/>
    <property type="match status" value="1"/>
</dbReference>
<dbReference type="GO" id="GO:0003677">
    <property type="term" value="F:DNA binding"/>
    <property type="evidence" value="ECO:0007669"/>
    <property type="project" value="UniProtKB-KW"/>
</dbReference>
<keyword evidence="10" id="KW-1185">Reference proteome</keyword>
<evidence type="ECO:0000256" key="4">
    <source>
        <dbReference type="ARBA" id="ARBA00023163"/>
    </source>
</evidence>
<dbReference type="Pfam" id="PF00319">
    <property type="entry name" value="SRF-TF"/>
    <property type="match status" value="1"/>
</dbReference>
<keyword evidence="5" id="KW-0539">Nucleus</keyword>
<organism evidence="9 10">
    <name type="scientific">Buddleja alternifolia</name>
    <dbReference type="NCBI Taxonomy" id="168488"/>
    <lineage>
        <taxon>Eukaryota</taxon>
        <taxon>Viridiplantae</taxon>
        <taxon>Streptophyta</taxon>
        <taxon>Embryophyta</taxon>
        <taxon>Tracheophyta</taxon>
        <taxon>Spermatophyta</taxon>
        <taxon>Magnoliopsida</taxon>
        <taxon>eudicotyledons</taxon>
        <taxon>Gunneridae</taxon>
        <taxon>Pentapetalae</taxon>
        <taxon>asterids</taxon>
        <taxon>lamiids</taxon>
        <taxon>Lamiales</taxon>
        <taxon>Scrophulariaceae</taxon>
        <taxon>Buddlejeae</taxon>
        <taxon>Buddleja</taxon>
    </lineage>
</organism>
<dbReference type="GO" id="GO:0010152">
    <property type="term" value="P:pollen maturation"/>
    <property type="evidence" value="ECO:0007669"/>
    <property type="project" value="UniProtKB-ARBA"/>
</dbReference>
<keyword evidence="2" id="KW-0805">Transcription regulation</keyword>
<gene>
    <name evidence="9" type="ORF">BUALT_Bualt07G0063100</name>
</gene>
<sequence length="418" mass="47809">MAEHQTAIALRDLKCTAPCYLHDARNSNPHCRLGEQPPSVDDGGSRMGRVKLKIQRLESLSSRQVTYGKRRAGILKKAQEISVLCDIDIVLLMFSPTGKPSIFRGQRSNIDEMIAKYAQLTPKERAKRRLESLETLKRNFKKLDQDVDIQEFLDASTPSIEEMHNRVRMLQARLTEVHKRLSWWTNPDKIEDTEHLTQMENSLRESLDRVCMHKQEKFSKNPLIPFDCASQFQNGMHFPITTTSDQDCQTQSWLPNGDSQHMMLANETHFLATTRDMECSRDASFPSCSGFFSDMKEQDLDNSRQLKNERQDGITVEDYTNSALLRLPLGEPYPYHSFGNLSFPDVMEPPGRDTNFQPSVMDYQINPSFDLPRSVYNTLQHSLVPTAGSCAISMLNENSYPQVTPSQFMVIFAKDLNC</sequence>
<dbReference type="FunFam" id="3.40.1810.10:FF:000010">
    <property type="entry name" value="Agamous-like MADS-box protein AGL30"/>
    <property type="match status" value="1"/>
</dbReference>
<dbReference type="GO" id="GO:0046983">
    <property type="term" value="F:protein dimerization activity"/>
    <property type="evidence" value="ECO:0007669"/>
    <property type="project" value="InterPro"/>
</dbReference>
<dbReference type="PANTHER" id="PTHR48019">
    <property type="entry name" value="SERUM RESPONSE FACTOR HOMOLOG"/>
    <property type="match status" value="1"/>
</dbReference>
<dbReference type="InterPro" id="IPR002100">
    <property type="entry name" value="TF_MADSbox"/>
</dbReference>
<evidence type="ECO:0000259" key="8">
    <source>
        <dbReference type="PROSITE" id="PS50066"/>
    </source>
</evidence>
<comment type="caution">
    <text evidence="9">The sequence shown here is derived from an EMBL/GenBank/DDBJ whole genome shotgun (WGS) entry which is preliminary data.</text>
</comment>
<accession>A0AAV6X7W5</accession>
<evidence type="ECO:0000256" key="5">
    <source>
        <dbReference type="ARBA" id="ARBA00023242"/>
    </source>
</evidence>
<feature type="domain" description="MADS-box" evidence="8">
    <location>
        <begin position="47"/>
        <end position="107"/>
    </location>
</feature>
<name>A0AAV6X7W5_9LAMI</name>
<dbReference type="InterPro" id="IPR050142">
    <property type="entry name" value="MADS-box/MEF2_TF"/>
</dbReference>
<keyword evidence="3" id="KW-0238">DNA-binding</keyword>
<dbReference type="EMBL" id="WHWC01000007">
    <property type="protein sequence ID" value="KAG8379196.1"/>
    <property type="molecule type" value="Genomic_DNA"/>
</dbReference>
<dbReference type="InterPro" id="IPR036879">
    <property type="entry name" value="TF_MADSbox_sf"/>
</dbReference>
<dbReference type="AlphaFoldDB" id="A0AAV6X7W5"/>
<evidence type="ECO:0000256" key="7">
    <source>
        <dbReference type="SAM" id="MobiDB-lite"/>
    </source>
</evidence>
<evidence type="ECO:0000256" key="3">
    <source>
        <dbReference type="ARBA" id="ARBA00023125"/>
    </source>
</evidence>
<feature type="region of interest" description="Disordered" evidence="7">
    <location>
        <begin position="27"/>
        <end position="46"/>
    </location>
</feature>
<proteinExistence type="predicted"/>
<comment type="subcellular location">
    <subcellularLocation>
        <location evidence="1">Nucleus</location>
    </subcellularLocation>
</comment>
<evidence type="ECO:0000313" key="9">
    <source>
        <dbReference type="EMBL" id="KAG8379196.1"/>
    </source>
</evidence>
<dbReference type="SUPFAM" id="SSF55455">
    <property type="entry name" value="SRF-like"/>
    <property type="match status" value="1"/>
</dbReference>
<keyword evidence="6" id="KW-0175">Coiled coil</keyword>
<reference evidence="9" key="1">
    <citation type="submission" date="2019-10" db="EMBL/GenBank/DDBJ databases">
        <authorList>
            <person name="Zhang R."/>
            <person name="Pan Y."/>
            <person name="Wang J."/>
            <person name="Ma R."/>
            <person name="Yu S."/>
        </authorList>
    </citation>
    <scope>NUCLEOTIDE SEQUENCE</scope>
    <source>
        <strain evidence="9">LA-IB0</strain>
        <tissue evidence="9">Leaf</tissue>
    </source>
</reference>
<protein>
    <recommendedName>
        <fullName evidence="8">MADS-box domain-containing protein</fullName>
    </recommendedName>
</protein>
<feature type="coiled-coil region" evidence="6">
    <location>
        <begin position="123"/>
        <end position="180"/>
    </location>
</feature>
<evidence type="ECO:0000256" key="6">
    <source>
        <dbReference type="SAM" id="Coils"/>
    </source>
</evidence>
<dbReference type="GO" id="GO:0005634">
    <property type="term" value="C:nucleus"/>
    <property type="evidence" value="ECO:0007669"/>
    <property type="project" value="UniProtKB-SubCell"/>
</dbReference>
<evidence type="ECO:0000256" key="2">
    <source>
        <dbReference type="ARBA" id="ARBA00023015"/>
    </source>
</evidence>
<evidence type="ECO:0000313" key="10">
    <source>
        <dbReference type="Proteomes" id="UP000826271"/>
    </source>
</evidence>